<name>A0A6N6RH35_9FLAO</name>
<evidence type="ECO:0000313" key="3">
    <source>
        <dbReference type="Proteomes" id="UP000468650"/>
    </source>
</evidence>
<dbReference type="PANTHER" id="PTHR12788">
    <property type="entry name" value="PROTEIN-TYROSINE SULFOTRANSFERASE 2"/>
    <property type="match status" value="1"/>
</dbReference>
<dbReference type="OrthoDB" id="5432096at2"/>
<dbReference type="Pfam" id="PF13469">
    <property type="entry name" value="Sulfotransfer_3"/>
    <property type="match status" value="1"/>
</dbReference>
<dbReference type="PANTHER" id="PTHR12788:SF10">
    <property type="entry name" value="PROTEIN-TYROSINE SULFOTRANSFERASE"/>
    <property type="match status" value="1"/>
</dbReference>
<protein>
    <submittedName>
        <fullName evidence="2">Sulfotransferase</fullName>
    </submittedName>
</protein>
<dbReference type="InterPro" id="IPR027417">
    <property type="entry name" value="P-loop_NTPase"/>
</dbReference>
<dbReference type="GO" id="GO:0008476">
    <property type="term" value="F:protein-tyrosine sulfotransferase activity"/>
    <property type="evidence" value="ECO:0007669"/>
    <property type="project" value="InterPro"/>
</dbReference>
<keyword evidence="3" id="KW-1185">Reference proteome</keyword>
<dbReference type="SUPFAM" id="SSF52540">
    <property type="entry name" value="P-loop containing nucleoside triphosphate hydrolases"/>
    <property type="match status" value="1"/>
</dbReference>
<dbReference type="Proteomes" id="UP000468650">
    <property type="component" value="Unassembled WGS sequence"/>
</dbReference>
<evidence type="ECO:0000256" key="1">
    <source>
        <dbReference type="ARBA" id="ARBA00022679"/>
    </source>
</evidence>
<dbReference type="InterPro" id="IPR026634">
    <property type="entry name" value="TPST-like"/>
</dbReference>
<organism evidence="2 3">
    <name type="scientific">Phaeocystidibacter luteus</name>
    <dbReference type="NCBI Taxonomy" id="911197"/>
    <lineage>
        <taxon>Bacteria</taxon>
        <taxon>Pseudomonadati</taxon>
        <taxon>Bacteroidota</taxon>
        <taxon>Flavobacteriia</taxon>
        <taxon>Flavobacteriales</taxon>
        <taxon>Phaeocystidibacteraceae</taxon>
        <taxon>Phaeocystidibacter</taxon>
    </lineage>
</organism>
<proteinExistence type="predicted"/>
<dbReference type="Gene3D" id="3.40.50.300">
    <property type="entry name" value="P-loop containing nucleotide triphosphate hydrolases"/>
    <property type="match status" value="1"/>
</dbReference>
<dbReference type="EMBL" id="WBVO01000007">
    <property type="protein sequence ID" value="KAB2809775.1"/>
    <property type="molecule type" value="Genomic_DNA"/>
</dbReference>
<sequence length="320" mass="37390">MHTWFRKFKFQFLVPLFSFLLGWMNTMGPKTFAKYSRRSLFILGSGRNASTLMALLLNRHPEVFLPPEQFALPYSVIRWKLGGFLRKVKFASSTLEMYKKKNQNWKLPADRYDEIRQVISSDTKRHSNPVFIFEEVMAKYASFAKNSNPRWLGDHSPLTTVFGRMVLPLFVESKFIFMVRHPLDVIQSYQNIPVNPASKLEYAAWKWNNSIREYERLIKRQNTSVLLVRYEDFVAAPSETMTQVFNFLEIEALDVVSLVTDEKSSDPMGANDKSNHQKLYGPITSDAVNSWRTKMSDNVYERSVPLVSKYAKRFNYDLSR</sequence>
<dbReference type="AlphaFoldDB" id="A0A6N6RH35"/>
<evidence type="ECO:0000313" key="2">
    <source>
        <dbReference type="EMBL" id="KAB2809775.1"/>
    </source>
</evidence>
<keyword evidence="1 2" id="KW-0808">Transferase</keyword>
<gene>
    <name evidence="2" type="ORF">F8C67_09470</name>
</gene>
<reference evidence="2 3" key="1">
    <citation type="submission" date="2019-09" db="EMBL/GenBank/DDBJ databases">
        <title>Genomes of family Cryomorphaceae.</title>
        <authorList>
            <person name="Bowman J.P."/>
        </authorList>
    </citation>
    <scope>NUCLEOTIDE SEQUENCE [LARGE SCALE GENOMIC DNA]</scope>
    <source>
        <strain evidence="2 3">LMG 25704</strain>
    </source>
</reference>
<comment type="caution">
    <text evidence="2">The sequence shown here is derived from an EMBL/GenBank/DDBJ whole genome shotgun (WGS) entry which is preliminary data.</text>
</comment>
<accession>A0A6N6RH35</accession>